<gene>
    <name evidence="4" type="ORF">EHS25_000933</name>
</gene>
<feature type="compositionally biased region" description="Low complexity" evidence="2">
    <location>
        <begin position="85"/>
        <end position="95"/>
    </location>
</feature>
<feature type="domain" description="BZIP" evidence="3">
    <location>
        <begin position="233"/>
        <end position="293"/>
    </location>
</feature>
<keyword evidence="1" id="KW-0175">Coiled coil</keyword>
<feature type="region of interest" description="Disordered" evidence="2">
    <location>
        <begin position="181"/>
        <end position="213"/>
    </location>
</feature>
<dbReference type="Proteomes" id="UP000279259">
    <property type="component" value="Unassembled WGS sequence"/>
</dbReference>
<name>A0A427YXM9_9TREE</name>
<evidence type="ECO:0000313" key="4">
    <source>
        <dbReference type="EMBL" id="RSH95840.1"/>
    </source>
</evidence>
<dbReference type="Gene3D" id="1.20.5.170">
    <property type="match status" value="1"/>
</dbReference>
<dbReference type="InterPro" id="IPR046347">
    <property type="entry name" value="bZIP_sf"/>
</dbReference>
<dbReference type="EMBL" id="RSCD01000001">
    <property type="protein sequence ID" value="RSH95840.1"/>
    <property type="molecule type" value="Genomic_DNA"/>
</dbReference>
<dbReference type="OrthoDB" id="5571888at2759"/>
<evidence type="ECO:0000313" key="5">
    <source>
        <dbReference type="Proteomes" id="UP000279259"/>
    </source>
</evidence>
<keyword evidence="5" id="KW-1185">Reference proteome</keyword>
<dbReference type="PROSITE" id="PS00036">
    <property type="entry name" value="BZIP_BASIC"/>
    <property type="match status" value="1"/>
</dbReference>
<dbReference type="AlphaFoldDB" id="A0A427YXM9"/>
<accession>A0A427YXM9</accession>
<dbReference type="InterPro" id="IPR004827">
    <property type="entry name" value="bZIP"/>
</dbReference>
<feature type="compositionally biased region" description="Basic and acidic residues" evidence="2">
    <location>
        <begin position="197"/>
        <end position="213"/>
    </location>
</feature>
<dbReference type="SUPFAM" id="SSF57959">
    <property type="entry name" value="Leucine zipper domain"/>
    <property type="match status" value="1"/>
</dbReference>
<evidence type="ECO:0000256" key="2">
    <source>
        <dbReference type="SAM" id="MobiDB-lite"/>
    </source>
</evidence>
<protein>
    <recommendedName>
        <fullName evidence="3">BZIP domain-containing protein</fullName>
    </recommendedName>
</protein>
<dbReference type="PROSITE" id="PS50217">
    <property type="entry name" value="BZIP"/>
    <property type="match status" value="1"/>
</dbReference>
<dbReference type="Pfam" id="PF07716">
    <property type="entry name" value="bZIP_2"/>
    <property type="match status" value="1"/>
</dbReference>
<evidence type="ECO:0000259" key="3">
    <source>
        <dbReference type="PROSITE" id="PS50217"/>
    </source>
</evidence>
<feature type="region of interest" description="Disordered" evidence="2">
    <location>
        <begin position="66"/>
        <end position="110"/>
    </location>
</feature>
<comment type="caution">
    <text evidence="4">The sequence shown here is derived from an EMBL/GenBank/DDBJ whole genome shotgun (WGS) entry which is preliminary data.</text>
</comment>
<organism evidence="4 5">
    <name type="scientific">Saitozyma podzolica</name>
    <dbReference type="NCBI Taxonomy" id="1890683"/>
    <lineage>
        <taxon>Eukaryota</taxon>
        <taxon>Fungi</taxon>
        <taxon>Dikarya</taxon>
        <taxon>Basidiomycota</taxon>
        <taxon>Agaricomycotina</taxon>
        <taxon>Tremellomycetes</taxon>
        <taxon>Tremellales</taxon>
        <taxon>Trimorphomycetaceae</taxon>
        <taxon>Saitozyma</taxon>
    </lineage>
</organism>
<evidence type="ECO:0000256" key="1">
    <source>
        <dbReference type="SAM" id="Coils"/>
    </source>
</evidence>
<dbReference type="STRING" id="1890683.A0A427YXM9"/>
<reference evidence="4 5" key="1">
    <citation type="submission" date="2018-11" db="EMBL/GenBank/DDBJ databases">
        <title>Genome sequence of Saitozyma podzolica DSM 27192.</title>
        <authorList>
            <person name="Aliyu H."/>
            <person name="Gorte O."/>
            <person name="Ochsenreither K."/>
        </authorList>
    </citation>
    <scope>NUCLEOTIDE SEQUENCE [LARGE SCALE GENOMIC DNA]</scope>
    <source>
        <strain evidence="4 5">DSM 27192</strain>
    </source>
</reference>
<proteinExistence type="predicted"/>
<sequence length="302" mass="33614">MNADTTMQPAIGAADAMETLLKAVPTWKSYLYQDFLLPAFSLNNATEWLNLNSPFGHTQPIPDYFSPAWNDANDNHFAPTPTPRAPTKADPQQWPQSPPQPVQQSGPSGFCTQPYYYNTSSSTSPLASLLVGPQYGQGSGSFRCSAAQSQDGLLAVDKINAELDRSPSTIDSLSTHVTQHLSSKLGQKSPLASLDPDVEHSHEEQEHEVPESVERDGLIWGMKVEDYRALSARERKRVRNRISARTFRAKRKQHLSSLESTLSGKDLQMKLAQEEASRLRKEVADLKRRLAEYNMSYDQPVA</sequence>
<feature type="coiled-coil region" evidence="1">
    <location>
        <begin position="262"/>
        <end position="296"/>
    </location>
</feature>
<dbReference type="GO" id="GO:0003700">
    <property type="term" value="F:DNA-binding transcription factor activity"/>
    <property type="evidence" value="ECO:0007669"/>
    <property type="project" value="InterPro"/>
</dbReference>